<dbReference type="Gene3D" id="1.20.120.330">
    <property type="entry name" value="Nucleotidyltransferases domain 2"/>
    <property type="match status" value="1"/>
</dbReference>
<dbReference type="Proteomes" id="UP001227317">
    <property type="component" value="Unassembled WGS sequence"/>
</dbReference>
<organism evidence="2 3">
    <name type="scientific">Azospirillum isscasi</name>
    <dbReference type="NCBI Taxonomy" id="3053926"/>
    <lineage>
        <taxon>Bacteria</taxon>
        <taxon>Pseudomonadati</taxon>
        <taxon>Pseudomonadota</taxon>
        <taxon>Alphaproteobacteria</taxon>
        <taxon>Rhodospirillales</taxon>
        <taxon>Azospirillaceae</taxon>
        <taxon>Azospirillum</taxon>
    </lineage>
</organism>
<reference evidence="2 3" key="1">
    <citation type="submission" date="2023-06" db="EMBL/GenBank/DDBJ databases">
        <title>Azospirillum isscasensis sp.nov, a bacterium isolated from rhizosphere soil of rice.</title>
        <authorList>
            <person name="Wang H."/>
        </authorList>
    </citation>
    <scope>NUCLEOTIDE SEQUENCE [LARGE SCALE GENOMIC DNA]</scope>
    <source>
        <strain evidence="2 3">C340-1</strain>
    </source>
</reference>
<keyword evidence="3" id="KW-1185">Reference proteome</keyword>
<accession>A0ABU0WB31</accession>
<protein>
    <submittedName>
        <fullName evidence="2">HEPN domain-containing protein</fullName>
    </submittedName>
</protein>
<dbReference type="RefSeq" id="WP_306703393.1">
    <property type="nucleotide sequence ID" value="NZ_JAUJFI010000003.1"/>
</dbReference>
<evidence type="ECO:0000259" key="1">
    <source>
        <dbReference type="Pfam" id="PF05168"/>
    </source>
</evidence>
<dbReference type="SUPFAM" id="SSF81593">
    <property type="entry name" value="Nucleotidyltransferase substrate binding subunit/domain"/>
    <property type="match status" value="1"/>
</dbReference>
<evidence type="ECO:0000313" key="2">
    <source>
        <dbReference type="EMBL" id="MDQ2101388.1"/>
    </source>
</evidence>
<dbReference type="InterPro" id="IPR007842">
    <property type="entry name" value="HEPN_dom"/>
</dbReference>
<dbReference type="EMBL" id="JAUJFI010000003">
    <property type="protein sequence ID" value="MDQ2101388.1"/>
    <property type="molecule type" value="Genomic_DNA"/>
</dbReference>
<name>A0ABU0WB31_9PROT</name>
<comment type="caution">
    <text evidence="2">The sequence shown here is derived from an EMBL/GenBank/DDBJ whole genome shotgun (WGS) entry which is preliminary data.</text>
</comment>
<dbReference type="Pfam" id="PF05168">
    <property type="entry name" value="HEPN"/>
    <property type="match status" value="1"/>
</dbReference>
<proteinExistence type="predicted"/>
<feature type="domain" description="HEPN" evidence="1">
    <location>
        <begin position="9"/>
        <end position="124"/>
    </location>
</feature>
<evidence type="ECO:0000313" key="3">
    <source>
        <dbReference type="Proteomes" id="UP001227317"/>
    </source>
</evidence>
<gene>
    <name evidence="2" type="ORF">QSG27_01605</name>
</gene>
<sequence length="134" mass="14673">MAHRVGPGDWIATVDEDIRAVELCLASDRPAIKAATYHCQQAAEKLVKAVLVSLNIDFSKTHDIDSLIMRIPAGEPARGPLCVLGKFTAYATLYRYPGEASDVSDDPTLEEAASWLSEIQAVRMEVMRFLNLPG</sequence>